<proteinExistence type="inferred from homology"/>
<dbReference type="InterPro" id="IPR002347">
    <property type="entry name" value="SDR_fam"/>
</dbReference>
<dbReference type="PANTHER" id="PTHR24322:SF736">
    <property type="entry name" value="RETINOL DEHYDROGENASE 10"/>
    <property type="match status" value="1"/>
</dbReference>
<reference evidence="4" key="1">
    <citation type="submission" date="2025-08" db="UniProtKB">
        <authorList>
            <consortium name="RefSeq"/>
        </authorList>
    </citation>
    <scope>IDENTIFICATION</scope>
</reference>
<protein>
    <submittedName>
        <fullName evidence="4">Epidermal retinol dehydrogenase 2-like</fullName>
    </submittedName>
</protein>
<keyword evidence="3" id="KW-1185">Reference proteome</keyword>
<dbReference type="InterPro" id="IPR036291">
    <property type="entry name" value="NAD(P)-bd_dom_sf"/>
</dbReference>
<dbReference type="Proteomes" id="UP000079169">
    <property type="component" value="Unplaced"/>
</dbReference>
<dbReference type="PRINTS" id="PR00081">
    <property type="entry name" value="GDHRDH"/>
</dbReference>
<evidence type="ECO:0000256" key="1">
    <source>
        <dbReference type="ARBA" id="ARBA00006484"/>
    </source>
</evidence>
<keyword evidence="2" id="KW-0560">Oxidoreductase</keyword>
<evidence type="ECO:0000313" key="4">
    <source>
        <dbReference type="RefSeq" id="XP_026686400.1"/>
    </source>
</evidence>
<dbReference type="STRING" id="121845.A0A3Q0JI54"/>
<comment type="similarity">
    <text evidence="1">Belongs to the short-chain dehydrogenases/reductases (SDR) family.</text>
</comment>
<name>A0A3Q0JI54_DIACI</name>
<dbReference type="SUPFAM" id="SSF51735">
    <property type="entry name" value="NAD(P)-binding Rossmann-fold domains"/>
    <property type="match status" value="1"/>
</dbReference>
<dbReference type="Pfam" id="PF00106">
    <property type="entry name" value="adh_short"/>
    <property type="match status" value="1"/>
</dbReference>
<dbReference type="KEGG" id="dci:103518941"/>
<evidence type="ECO:0000256" key="2">
    <source>
        <dbReference type="ARBA" id="ARBA00023002"/>
    </source>
</evidence>
<dbReference type="GO" id="GO:0005811">
    <property type="term" value="C:lipid droplet"/>
    <property type="evidence" value="ECO:0007669"/>
    <property type="project" value="TreeGrafter"/>
</dbReference>
<dbReference type="PANTHER" id="PTHR24322">
    <property type="entry name" value="PKSB"/>
    <property type="match status" value="1"/>
</dbReference>
<gene>
    <name evidence="4" type="primary">LOC103518941</name>
</gene>
<sequence length="222" mass="24649">MVYPSFSIVFEITEVTGAGHGIGRELAIQLADLGCTVVCVDLNQENNAKTADQINTTHNCKKAFPFEMDVTFRDQVMATRQKIFETVGAVDILINNAGIMTPQPILTAKPDDIVAVINVNLLAHFWIIAKGMMDALVEELRGPSPGMMDALVEELRGPSPGVKFTTVHPYFVNTRPDLPEHLHLRMPQLEPGFAAKEIIRAMLEEQEAVSIPRHLYFFAHLL</sequence>
<dbReference type="AlphaFoldDB" id="A0A3Q0JI54"/>
<evidence type="ECO:0000313" key="3">
    <source>
        <dbReference type="Proteomes" id="UP000079169"/>
    </source>
</evidence>
<accession>A0A3Q0JI54</accession>
<dbReference type="GeneID" id="103518941"/>
<feature type="non-terminal residue" evidence="4">
    <location>
        <position position="222"/>
    </location>
</feature>
<dbReference type="Gene3D" id="3.40.50.720">
    <property type="entry name" value="NAD(P)-binding Rossmann-like Domain"/>
    <property type="match status" value="1"/>
</dbReference>
<dbReference type="PaxDb" id="121845-A0A3Q0JI54"/>
<organism evidence="3 4">
    <name type="scientific">Diaphorina citri</name>
    <name type="common">Asian citrus psyllid</name>
    <dbReference type="NCBI Taxonomy" id="121845"/>
    <lineage>
        <taxon>Eukaryota</taxon>
        <taxon>Metazoa</taxon>
        <taxon>Ecdysozoa</taxon>
        <taxon>Arthropoda</taxon>
        <taxon>Hexapoda</taxon>
        <taxon>Insecta</taxon>
        <taxon>Pterygota</taxon>
        <taxon>Neoptera</taxon>
        <taxon>Paraneoptera</taxon>
        <taxon>Hemiptera</taxon>
        <taxon>Sternorrhyncha</taxon>
        <taxon>Psylloidea</taxon>
        <taxon>Psyllidae</taxon>
        <taxon>Diaphorininae</taxon>
        <taxon>Diaphorina</taxon>
    </lineage>
</organism>
<dbReference type="RefSeq" id="XP_026686400.1">
    <property type="nucleotide sequence ID" value="XM_026830599.1"/>
</dbReference>
<dbReference type="GO" id="GO:0016616">
    <property type="term" value="F:oxidoreductase activity, acting on the CH-OH group of donors, NAD or NADP as acceptor"/>
    <property type="evidence" value="ECO:0007669"/>
    <property type="project" value="TreeGrafter"/>
</dbReference>